<gene>
    <name evidence="3" type="ORF">P171DRAFT_279241</name>
</gene>
<comment type="caution">
    <text evidence="3">The sequence shown here is derived from an EMBL/GenBank/DDBJ whole genome shotgun (WGS) entry which is preliminary data.</text>
</comment>
<dbReference type="OrthoDB" id="5287295at2759"/>
<feature type="compositionally biased region" description="Low complexity" evidence="1">
    <location>
        <begin position="405"/>
        <end position="418"/>
    </location>
</feature>
<keyword evidence="2" id="KW-0472">Membrane</keyword>
<keyword evidence="2" id="KW-1133">Transmembrane helix</keyword>
<dbReference type="AlphaFoldDB" id="A0A9P4PI72"/>
<reference evidence="3" key="1">
    <citation type="journal article" date="2020" name="Stud. Mycol.">
        <title>101 Dothideomycetes genomes: a test case for predicting lifestyles and emergence of pathogens.</title>
        <authorList>
            <person name="Haridas S."/>
            <person name="Albert R."/>
            <person name="Binder M."/>
            <person name="Bloem J."/>
            <person name="Labutti K."/>
            <person name="Salamov A."/>
            <person name="Andreopoulos B."/>
            <person name="Baker S."/>
            <person name="Barry K."/>
            <person name="Bills G."/>
            <person name="Bluhm B."/>
            <person name="Cannon C."/>
            <person name="Castanera R."/>
            <person name="Culley D."/>
            <person name="Daum C."/>
            <person name="Ezra D."/>
            <person name="Gonzalez J."/>
            <person name="Henrissat B."/>
            <person name="Kuo A."/>
            <person name="Liang C."/>
            <person name="Lipzen A."/>
            <person name="Lutzoni F."/>
            <person name="Magnuson J."/>
            <person name="Mondo S."/>
            <person name="Nolan M."/>
            <person name="Ohm R."/>
            <person name="Pangilinan J."/>
            <person name="Park H.-J."/>
            <person name="Ramirez L."/>
            <person name="Alfaro M."/>
            <person name="Sun H."/>
            <person name="Tritt A."/>
            <person name="Yoshinaga Y."/>
            <person name="Zwiers L.-H."/>
            <person name="Turgeon B."/>
            <person name="Goodwin S."/>
            <person name="Spatafora J."/>
            <person name="Crous P."/>
            <person name="Grigoriev I."/>
        </authorList>
    </citation>
    <scope>NUCLEOTIDE SEQUENCE</scope>
    <source>
        <strain evidence="3">CBS 690.94</strain>
    </source>
</reference>
<feature type="transmembrane region" description="Helical" evidence="2">
    <location>
        <begin position="40"/>
        <end position="63"/>
    </location>
</feature>
<proteinExistence type="predicted"/>
<name>A0A9P4PI72_9PLEO</name>
<feature type="transmembrane region" description="Helical" evidence="2">
    <location>
        <begin position="304"/>
        <end position="324"/>
    </location>
</feature>
<evidence type="ECO:0000313" key="4">
    <source>
        <dbReference type="Proteomes" id="UP000799764"/>
    </source>
</evidence>
<sequence>MSQLPAGTLGDAVGVLFFTFICLIANVLLIWLHWTTHDRLGYVALIAYFALICAISSIVQQIYNYTYWDDIMWAQLHYIKANYRNADVAFNNGNFGLMRALANIRLFCYIMESSYLLSYLIQVAFTVRGYWASHRQAERAFAVLGKLVPLVLAGITIGLLQTPAVQRSFTTYMIVAHLQSMTSCTLSILLIATVIINYISARRTWRNINVPSTSRPRPWHFSLRTRPKPSVSSTSSASNQAHKPARPVIFDNSWLVFRLSIAIVLISAFILASVLTHLPQRTDIARDAQATAPDLSASRARSNIIGYIFGVTPGLAIWIVFGLTKAFRKIMYERLVPEGRRSRDRVETATPIQMPHSRGPSATSVGMRGEGGGASESDSEVELGGAGIGTGRVRSDSTDSAEVMTTPLLTLNPWNTPWQGRTDTSRQ</sequence>
<organism evidence="3 4">
    <name type="scientific">Karstenula rhodostoma CBS 690.94</name>
    <dbReference type="NCBI Taxonomy" id="1392251"/>
    <lineage>
        <taxon>Eukaryota</taxon>
        <taxon>Fungi</taxon>
        <taxon>Dikarya</taxon>
        <taxon>Ascomycota</taxon>
        <taxon>Pezizomycotina</taxon>
        <taxon>Dothideomycetes</taxon>
        <taxon>Pleosporomycetidae</taxon>
        <taxon>Pleosporales</taxon>
        <taxon>Massarineae</taxon>
        <taxon>Didymosphaeriaceae</taxon>
        <taxon>Karstenula</taxon>
    </lineage>
</organism>
<evidence type="ECO:0008006" key="5">
    <source>
        <dbReference type="Google" id="ProtNLM"/>
    </source>
</evidence>
<accession>A0A9P4PI72</accession>
<feature type="region of interest" description="Disordered" evidence="1">
    <location>
        <begin position="340"/>
        <end position="427"/>
    </location>
</feature>
<keyword evidence="4" id="KW-1185">Reference proteome</keyword>
<feature type="transmembrane region" description="Helical" evidence="2">
    <location>
        <begin position="255"/>
        <end position="275"/>
    </location>
</feature>
<feature type="transmembrane region" description="Helical" evidence="2">
    <location>
        <begin position="139"/>
        <end position="160"/>
    </location>
</feature>
<dbReference type="Proteomes" id="UP000799764">
    <property type="component" value="Unassembled WGS sequence"/>
</dbReference>
<keyword evidence="2" id="KW-0812">Transmembrane</keyword>
<evidence type="ECO:0000256" key="1">
    <source>
        <dbReference type="SAM" id="MobiDB-lite"/>
    </source>
</evidence>
<evidence type="ECO:0000256" key="2">
    <source>
        <dbReference type="SAM" id="Phobius"/>
    </source>
</evidence>
<feature type="region of interest" description="Disordered" evidence="1">
    <location>
        <begin position="219"/>
        <end position="239"/>
    </location>
</feature>
<evidence type="ECO:0000313" key="3">
    <source>
        <dbReference type="EMBL" id="KAF2444631.1"/>
    </source>
</evidence>
<dbReference type="EMBL" id="MU001500">
    <property type="protein sequence ID" value="KAF2444631.1"/>
    <property type="molecule type" value="Genomic_DNA"/>
</dbReference>
<feature type="transmembrane region" description="Helical" evidence="2">
    <location>
        <begin position="104"/>
        <end position="127"/>
    </location>
</feature>
<feature type="transmembrane region" description="Helical" evidence="2">
    <location>
        <begin position="180"/>
        <end position="199"/>
    </location>
</feature>
<protein>
    <recommendedName>
        <fullName evidence="5">Glycoside hydrolase</fullName>
    </recommendedName>
</protein>
<feature type="transmembrane region" description="Helical" evidence="2">
    <location>
        <begin position="12"/>
        <end position="33"/>
    </location>
</feature>